<dbReference type="InterPro" id="IPR051319">
    <property type="entry name" value="Oligoribo/pAp-PDE_c-di-AMP_PDE"/>
</dbReference>
<feature type="domain" description="DDH" evidence="1">
    <location>
        <begin position="15"/>
        <end position="151"/>
    </location>
</feature>
<dbReference type="InterPro" id="IPR001667">
    <property type="entry name" value="DDH_dom"/>
</dbReference>
<dbReference type="GO" id="GO:0003676">
    <property type="term" value="F:nucleic acid binding"/>
    <property type="evidence" value="ECO:0007669"/>
    <property type="project" value="InterPro"/>
</dbReference>
<accession>A0A554A326</accession>
<dbReference type="Gene3D" id="3.10.310.30">
    <property type="match status" value="1"/>
</dbReference>
<evidence type="ECO:0000259" key="1">
    <source>
        <dbReference type="Pfam" id="PF01368"/>
    </source>
</evidence>
<dbReference type="AlphaFoldDB" id="A0A554A326"/>
<dbReference type="SUPFAM" id="SSF64182">
    <property type="entry name" value="DHH phosphoesterases"/>
    <property type="match status" value="1"/>
</dbReference>
<dbReference type="Proteomes" id="UP000318521">
    <property type="component" value="Unassembled WGS sequence"/>
</dbReference>
<sequence>MKQEILQRILDYNTIIIHRHVRPDPDAIGSQLGLRTLLRESFPDKSIYAVGEEEPSLAFLGRMDEVSDEVYSNSLIIVCDTANQERISDDRTELGAYLIKIDHHPNEEPYGQIVWVDVNASSTSEMIVELAETSEHLQLSGQSAYLLYAGIVGDTGRFRYPNTKPETLRRTAKLLEYGIDVNQFYGQLYKRELKMMRLEGYVLQHFEILEGSVGVMRLTKEILESFEVSSNESSQLVNIFSSVEGLKVWVFYVEEDDRIRVRLRSRGPIINQIASEHHGGGHPLASGATAYSWEETEVITKKLINSCEKES</sequence>
<evidence type="ECO:0000313" key="3">
    <source>
        <dbReference type="EMBL" id="TSB48046.1"/>
    </source>
</evidence>
<dbReference type="InterPro" id="IPR038763">
    <property type="entry name" value="DHH_sf"/>
</dbReference>
<feature type="domain" description="DHHA1" evidence="2">
    <location>
        <begin position="225"/>
        <end position="306"/>
    </location>
</feature>
<dbReference type="Pfam" id="PF02272">
    <property type="entry name" value="DHHA1"/>
    <property type="match status" value="1"/>
</dbReference>
<keyword evidence="4" id="KW-1185">Reference proteome</keyword>
<dbReference type="PANTHER" id="PTHR47618:SF1">
    <property type="entry name" value="BIFUNCTIONAL OLIGORIBONUCLEASE AND PAP PHOSPHATASE NRNA"/>
    <property type="match status" value="1"/>
</dbReference>
<dbReference type="InterPro" id="IPR003156">
    <property type="entry name" value="DHHA1_dom"/>
</dbReference>
<comment type="caution">
    <text evidence="3">The sequence shown here is derived from an EMBL/GenBank/DDBJ whole genome shotgun (WGS) entry which is preliminary data.</text>
</comment>
<dbReference type="Pfam" id="PF01368">
    <property type="entry name" value="DHH"/>
    <property type="match status" value="1"/>
</dbReference>
<dbReference type="PANTHER" id="PTHR47618">
    <property type="entry name" value="BIFUNCTIONAL OLIGORIBONUCLEASE AND PAP PHOSPHATASE NRNA"/>
    <property type="match status" value="1"/>
</dbReference>
<proteinExistence type="predicted"/>
<protein>
    <submittedName>
        <fullName evidence="3">Bifunctional oligoribonuclease/PAP phosphatase NrnA</fullName>
    </submittedName>
</protein>
<dbReference type="Gene3D" id="3.90.1640.10">
    <property type="entry name" value="inorganic pyrophosphatase (n-terminal core)"/>
    <property type="match status" value="1"/>
</dbReference>
<reference evidence="3 4" key="1">
    <citation type="submission" date="2019-07" db="EMBL/GenBank/DDBJ databases">
        <authorList>
            <person name="Park Y.J."/>
            <person name="Jeong S.E."/>
            <person name="Jung H.S."/>
        </authorList>
    </citation>
    <scope>NUCLEOTIDE SEQUENCE [LARGE SCALE GENOMIC DNA]</scope>
    <source>
        <strain evidence="4">P16(2019)</strain>
    </source>
</reference>
<gene>
    <name evidence="3" type="ORF">FN960_00370</name>
</gene>
<organism evidence="3 4">
    <name type="scientific">Alkalicoccobacillus porphyridii</name>
    <dbReference type="NCBI Taxonomy" id="2597270"/>
    <lineage>
        <taxon>Bacteria</taxon>
        <taxon>Bacillati</taxon>
        <taxon>Bacillota</taxon>
        <taxon>Bacilli</taxon>
        <taxon>Bacillales</taxon>
        <taxon>Bacillaceae</taxon>
        <taxon>Alkalicoccobacillus</taxon>
    </lineage>
</organism>
<name>A0A554A326_9BACI</name>
<dbReference type="EMBL" id="VLXZ01000001">
    <property type="protein sequence ID" value="TSB48046.1"/>
    <property type="molecule type" value="Genomic_DNA"/>
</dbReference>
<evidence type="ECO:0000259" key="2">
    <source>
        <dbReference type="Pfam" id="PF02272"/>
    </source>
</evidence>
<dbReference type="RefSeq" id="WP_143846392.1">
    <property type="nucleotide sequence ID" value="NZ_VLXZ01000001.1"/>
</dbReference>
<dbReference type="OrthoDB" id="9803668at2"/>
<evidence type="ECO:0000313" key="4">
    <source>
        <dbReference type="Proteomes" id="UP000318521"/>
    </source>
</evidence>